<keyword evidence="2 6" id="KW-0808">Transferase</keyword>
<evidence type="ECO:0000259" key="5">
    <source>
        <dbReference type="SMART" id="SM00563"/>
    </source>
</evidence>
<keyword evidence="4" id="KW-0812">Transmembrane</keyword>
<gene>
    <name evidence="6" type="primary">plsC</name>
    <name evidence="6" type="ORF">Cva_01516</name>
</gene>
<comment type="pathway">
    <text evidence="1">Lipid metabolism.</text>
</comment>
<keyword evidence="4" id="KW-1133">Transmembrane helix</keyword>
<evidence type="ECO:0000256" key="4">
    <source>
        <dbReference type="SAM" id="Phobius"/>
    </source>
</evidence>
<dbReference type="OrthoDB" id="5290997at2"/>
<feature type="domain" description="Phospholipid/glycerol acyltransferase" evidence="5">
    <location>
        <begin position="73"/>
        <end position="187"/>
    </location>
</feature>
<keyword evidence="3 6" id="KW-0012">Acyltransferase</keyword>
<evidence type="ECO:0000313" key="6">
    <source>
        <dbReference type="EMBL" id="GAO98847.1"/>
    </source>
</evidence>
<accession>A0A0K8MEE6</accession>
<feature type="transmembrane region" description="Helical" evidence="4">
    <location>
        <begin position="9"/>
        <end position="31"/>
    </location>
</feature>
<dbReference type="PANTHER" id="PTHR10434">
    <property type="entry name" value="1-ACYL-SN-GLYCEROL-3-PHOSPHATE ACYLTRANSFERASE"/>
    <property type="match status" value="1"/>
</dbReference>
<keyword evidence="7" id="KW-1185">Reference proteome</keyword>
<comment type="caution">
    <text evidence="6">The sequence shown here is derived from an EMBL/GenBank/DDBJ whole genome shotgun (WGS) entry which is preliminary data.</text>
</comment>
<evidence type="ECO:0000256" key="1">
    <source>
        <dbReference type="ARBA" id="ARBA00005189"/>
    </source>
</evidence>
<evidence type="ECO:0000256" key="2">
    <source>
        <dbReference type="ARBA" id="ARBA00022679"/>
    </source>
</evidence>
<proteinExistence type="predicted"/>
<sequence>MIKLFFRSLAFNVLFFLWTTIVVIIGLPALFGDRRYVHNAARRWGKGTNFLLEHVVGITVEFRGRDYLRGGPHLIACKHQSLWETAMIETLVPDCTIILKRELMWIPLFGQLLLFSDMIGINRKSGKKVFTQIVEGARDRLGKGRSVWIFPEGTRRNPGDPPQYKYGVYALYHALNRPIIPVALNSGYFWGRRSFIKKPGKIILEVLPPILPGLDARSFLNTLEQAIETASKRLTPHSDIKSDCKEGSKN</sequence>
<dbReference type="PANTHER" id="PTHR10434:SF40">
    <property type="entry name" value="1-ACYL-SN-GLYCEROL-3-PHOSPHATE ACYLTRANSFERASE"/>
    <property type="match status" value="1"/>
</dbReference>
<dbReference type="AlphaFoldDB" id="A0A0K8MEE6"/>
<dbReference type="Proteomes" id="UP000036771">
    <property type="component" value="Unassembled WGS sequence"/>
</dbReference>
<dbReference type="CDD" id="cd07989">
    <property type="entry name" value="LPLAT_AGPAT-like"/>
    <property type="match status" value="1"/>
</dbReference>
<dbReference type="GO" id="GO:0006654">
    <property type="term" value="P:phosphatidic acid biosynthetic process"/>
    <property type="evidence" value="ECO:0007669"/>
    <property type="project" value="TreeGrafter"/>
</dbReference>
<evidence type="ECO:0000256" key="3">
    <source>
        <dbReference type="ARBA" id="ARBA00023315"/>
    </source>
</evidence>
<dbReference type="SMART" id="SM00563">
    <property type="entry name" value="PlsC"/>
    <property type="match status" value="1"/>
</dbReference>
<organism evidence="6 7">
    <name type="scientific">Caedimonas varicaedens</name>
    <dbReference type="NCBI Taxonomy" id="1629334"/>
    <lineage>
        <taxon>Bacteria</taxon>
        <taxon>Pseudomonadati</taxon>
        <taxon>Pseudomonadota</taxon>
        <taxon>Alphaproteobacteria</taxon>
        <taxon>Holosporales</taxon>
        <taxon>Caedimonadaceae</taxon>
        <taxon>Caedimonas</taxon>
    </lineage>
</organism>
<name>A0A0K8MEE6_9PROT</name>
<dbReference type="SUPFAM" id="SSF69593">
    <property type="entry name" value="Glycerol-3-phosphate (1)-acyltransferase"/>
    <property type="match status" value="1"/>
</dbReference>
<dbReference type="EMBL" id="BBVC01000097">
    <property type="protein sequence ID" value="GAO98847.1"/>
    <property type="molecule type" value="Genomic_DNA"/>
</dbReference>
<reference evidence="6 7" key="1">
    <citation type="submission" date="2015-03" db="EMBL/GenBank/DDBJ databases">
        <title>Caedibacter varicaedens, whole genome shotgun sequence.</title>
        <authorList>
            <person name="Suzuki H."/>
            <person name="Dapper A.L."/>
            <person name="Gibson A.K."/>
            <person name="Jackson C."/>
            <person name="Lee H."/>
            <person name="Pejaver V.R."/>
            <person name="Doak T."/>
            <person name="Lynch M."/>
        </authorList>
    </citation>
    <scope>NUCLEOTIDE SEQUENCE [LARGE SCALE GENOMIC DNA]</scope>
</reference>
<keyword evidence="4" id="KW-0472">Membrane</keyword>
<evidence type="ECO:0000313" key="7">
    <source>
        <dbReference type="Proteomes" id="UP000036771"/>
    </source>
</evidence>
<dbReference type="GO" id="GO:0003841">
    <property type="term" value="F:1-acylglycerol-3-phosphate O-acyltransferase activity"/>
    <property type="evidence" value="ECO:0007669"/>
    <property type="project" value="TreeGrafter"/>
</dbReference>
<dbReference type="STRING" id="1629334.Cva_01516"/>
<dbReference type="InterPro" id="IPR002123">
    <property type="entry name" value="Plipid/glycerol_acylTrfase"/>
</dbReference>
<dbReference type="Pfam" id="PF01553">
    <property type="entry name" value="Acyltransferase"/>
    <property type="match status" value="1"/>
</dbReference>
<protein>
    <submittedName>
        <fullName evidence="6">1-acyl-sn-glycerol-3-phosphate acyltransferase</fullName>
    </submittedName>
</protein>